<dbReference type="Proteomes" id="UP000015103">
    <property type="component" value="Unassembled WGS sequence"/>
</dbReference>
<dbReference type="Pfam" id="PF03564">
    <property type="entry name" value="DUF1759"/>
    <property type="match status" value="1"/>
</dbReference>
<dbReference type="VEuPathDB" id="VectorBase:RPRC013799"/>
<reference evidence="2" key="1">
    <citation type="submission" date="2015-05" db="UniProtKB">
        <authorList>
            <consortium name="EnsemblMetazoa"/>
        </authorList>
    </citation>
    <scope>IDENTIFICATION</scope>
</reference>
<accession>T1IBX9</accession>
<keyword evidence="3" id="KW-1185">Reference proteome</keyword>
<dbReference type="EnsemblMetazoa" id="RPRC013799-RA">
    <property type="protein sequence ID" value="RPRC013799-PA"/>
    <property type="gene ID" value="RPRC013799"/>
</dbReference>
<proteinExistence type="predicted"/>
<name>T1IBX9_RHOPR</name>
<protein>
    <submittedName>
        <fullName evidence="2">Uncharacterized protein</fullName>
    </submittedName>
</protein>
<organism evidence="2 3">
    <name type="scientific">Rhodnius prolixus</name>
    <name type="common">Triatomid bug</name>
    <dbReference type="NCBI Taxonomy" id="13249"/>
    <lineage>
        <taxon>Eukaryota</taxon>
        <taxon>Metazoa</taxon>
        <taxon>Ecdysozoa</taxon>
        <taxon>Arthropoda</taxon>
        <taxon>Hexapoda</taxon>
        <taxon>Insecta</taxon>
        <taxon>Pterygota</taxon>
        <taxon>Neoptera</taxon>
        <taxon>Paraneoptera</taxon>
        <taxon>Hemiptera</taxon>
        <taxon>Heteroptera</taxon>
        <taxon>Panheteroptera</taxon>
        <taxon>Cimicomorpha</taxon>
        <taxon>Reduviidae</taxon>
        <taxon>Triatominae</taxon>
        <taxon>Rhodnius</taxon>
    </lineage>
</organism>
<dbReference type="PANTHER" id="PTHR22954:SF3">
    <property type="entry name" value="PROTEIN CBG08539"/>
    <property type="match status" value="1"/>
</dbReference>
<dbReference type="STRING" id="13249.T1IBX9"/>
<feature type="region of interest" description="Disordered" evidence="1">
    <location>
        <begin position="270"/>
        <end position="307"/>
    </location>
</feature>
<evidence type="ECO:0000313" key="3">
    <source>
        <dbReference type="Proteomes" id="UP000015103"/>
    </source>
</evidence>
<dbReference type="InParanoid" id="T1IBX9"/>
<evidence type="ECO:0000313" key="2">
    <source>
        <dbReference type="EnsemblMetazoa" id="RPRC013799-PA"/>
    </source>
</evidence>
<evidence type="ECO:0000256" key="1">
    <source>
        <dbReference type="SAM" id="MobiDB-lite"/>
    </source>
</evidence>
<sequence length="323" mass="35738">MAKKQDNEVNALSHSVFRRMVKGARMSLNGIRAEIDEIPGEHPQAAARFAALREAAKEEHAAFMQRADAYMEAEHLPEGLSEEELLEGIQQVKTLHQQIRCLLAVTCPIAPTHPATHSLAARLPQIPLPHFDGDFRRWVAFRDTFTALVVNQPDLTDVERLLYLRDALQGDAIATIQNIPVREGQFQAAWDTLHQAVLPEPGIVINETAQGSSAIEAHEEHPVGHESPSLVREVKRPRSTRVKKPSIKILEAVSADLSEGCTQVKKRMSKISRASPKNSKCVADSEFKSTSSLDLENSAAATSKRTSTRVKKIVVYRDEPLTG</sequence>
<dbReference type="PANTHER" id="PTHR22954">
    <property type="entry name" value="RETROVIRAL PROTEASE-RELATED"/>
    <property type="match status" value="1"/>
</dbReference>
<dbReference type="HOGENOM" id="CLU_861433_0_0_1"/>
<dbReference type="EMBL" id="ACPB03012392">
    <property type="status" value="NOT_ANNOTATED_CDS"/>
    <property type="molecule type" value="Genomic_DNA"/>
</dbReference>
<dbReference type="AlphaFoldDB" id="T1IBX9"/>
<feature type="compositionally biased region" description="Polar residues" evidence="1">
    <location>
        <begin position="288"/>
        <end position="305"/>
    </location>
</feature>
<dbReference type="InterPro" id="IPR005312">
    <property type="entry name" value="DUF1759"/>
</dbReference>